<dbReference type="GO" id="GO:0017102">
    <property type="term" value="C:methionyl glutamyl tRNA synthetase complex"/>
    <property type="evidence" value="ECO:0007669"/>
    <property type="project" value="TreeGrafter"/>
</dbReference>
<dbReference type="VEuPathDB" id="GiardiaDB:GMRT_23283"/>
<comment type="similarity">
    <text evidence="2">Belongs to the class-I aminoacyl-tRNA synthetase family. Glutamate--tRNA ligase type 2 subfamily.</text>
</comment>
<dbReference type="NCBIfam" id="TIGR00463">
    <property type="entry name" value="gltX_arch"/>
    <property type="match status" value="1"/>
</dbReference>
<evidence type="ECO:0000256" key="12">
    <source>
        <dbReference type="RuleBase" id="RU363037"/>
    </source>
</evidence>
<sequence length="693" mass="77717">MPAKKAPAAQVTFDVCAVPVSLALLAQRTGVRLNYTASDCVPEPVLRLPDGAELRGYPSIIGHIDPSLAAHDVVQAAVIPALYGAEPPRSDNPALAAVYGLITDDTTGDEGLDALIVGAPHAEAALSGSPVGQALWARYDGSKEMKIARGQIGVALKNYEKALLPSGGPTLEGAVIGKVCTRFPPEPSGYLHIGHAKAAMLNHYFAREYRGRLHFRMDDTNPSKERPEFVENLKRDLRTLGIDYDSFSYTSDHFELMEKKAEELIHAGLAYCDQTTSEEMQHQRFNGLPSAFRDSPIQDTLRLWGEMLQGTPEGQKTCLRAKISIDDPNKCMRDPVIYRVNVTDPHPRTGTRYKAYPTYDFACPIVDSIEGITHALRTTEFLDRNPQYWWFCDALGLRKPAIQDFSRLRLQYSIMSKRHLQWFVDEGLVEGWFDPRFPTVQGLMRRGLRPDALRAFILEQGATRRVNYQEWSKIWAVNKQYIEPTAKRFHAVHAEGCVTARILNMLFCELRDVSVHPKDASLGTKKVLYRNRILLDGSDLDQMQSRNLGPGDKVTLMGWGNMRIDKVDYETRDLALSPCLEDTSYTGTLKLTWIADSCTVKRARACYFGHLVTKAVLGPGEDFRDYVNQSSLQSFDILVQGNLLSYVRPGDTIQLERWGFYYLDRIEDGVPILHYVPEGKGSCQVGAFSFEIE</sequence>
<evidence type="ECO:0000256" key="3">
    <source>
        <dbReference type="ARBA" id="ARBA00012835"/>
    </source>
</evidence>
<gene>
    <name evidence="15" type="ORF">GMRT_23283</name>
</gene>
<feature type="domain" description="Glutamyl/glutaminyl-tRNA synthetase class Ib anti-codon binding" evidence="14">
    <location>
        <begin position="486"/>
        <end position="568"/>
    </location>
</feature>
<evidence type="ECO:0000256" key="7">
    <source>
        <dbReference type="ARBA" id="ARBA00022840"/>
    </source>
</evidence>
<keyword evidence="4" id="KW-0963">Cytoplasm</keyword>
<dbReference type="Pfam" id="PF00749">
    <property type="entry name" value="tRNA-synt_1c"/>
    <property type="match status" value="1"/>
</dbReference>
<dbReference type="SUPFAM" id="SSF52374">
    <property type="entry name" value="Nucleotidylyl transferase"/>
    <property type="match status" value="1"/>
</dbReference>
<dbReference type="PANTHER" id="PTHR43097">
    <property type="entry name" value="GLUTAMINE-TRNA LIGASE"/>
    <property type="match status" value="1"/>
</dbReference>
<dbReference type="InterPro" id="IPR020059">
    <property type="entry name" value="Glu/Gln-tRNA-synth_Ib_codon-bd"/>
</dbReference>
<dbReference type="InterPro" id="IPR000924">
    <property type="entry name" value="Glu/Gln-tRNA-synth"/>
</dbReference>
<dbReference type="InterPro" id="IPR004526">
    <property type="entry name" value="Glu-tRNA-synth_arc/euk"/>
</dbReference>
<keyword evidence="7 12" id="KW-0067">ATP-binding</keyword>
<evidence type="ECO:0000256" key="10">
    <source>
        <dbReference type="ARBA" id="ARBA00030865"/>
    </source>
</evidence>
<dbReference type="InterPro" id="IPR050132">
    <property type="entry name" value="Gln/Glu-tRNA_Ligase"/>
</dbReference>
<keyword evidence="6 12" id="KW-0547">Nucleotide-binding</keyword>
<dbReference type="GO" id="GO:0006424">
    <property type="term" value="P:glutamyl-tRNA aminoacylation"/>
    <property type="evidence" value="ECO:0007669"/>
    <property type="project" value="InterPro"/>
</dbReference>
<feature type="domain" description="Glutamyl/glutaminyl-tRNA synthetase class Ib catalytic" evidence="13">
    <location>
        <begin position="178"/>
        <end position="483"/>
    </location>
</feature>
<keyword evidence="9 12" id="KW-0030">Aminoacyl-tRNA synthetase</keyword>
<evidence type="ECO:0000256" key="9">
    <source>
        <dbReference type="ARBA" id="ARBA00023146"/>
    </source>
</evidence>
<name>A0A4Z1SPC4_GIAMU</name>
<dbReference type="EC" id="6.1.1.17" evidence="3"/>
<reference evidence="15 16" key="1">
    <citation type="submission" date="2019-05" db="EMBL/GenBank/DDBJ databases">
        <title>The compact genome of Giardia muris reveals important steps in the evolution of intestinal protozoan parasites.</title>
        <authorList>
            <person name="Xu F."/>
            <person name="Jimenez-Gonzalez A."/>
            <person name="Einarsson E."/>
            <person name="Astvaldsson A."/>
            <person name="Peirasmaki D."/>
            <person name="Eckmann L."/>
            <person name="Andersson J.O."/>
            <person name="Svard S.G."/>
            <person name="Jerlstrom-Hultqvist J."/>
        </authorList>
    </citation>
    <scope>NUCLEOTIDE SEQUENCE [LARGE SCALE GENOMIC DNA]</scope>
    <source>
        <strain evidence="15 16">Roberts-Thomson</strain>
    </source>
</reference>
<proteinExistence type="inferred from homology"/>
<dbReference type="GO" id="GO:0004818">
    <property type="term" value="F:glutamate-tRNA ligase activity"/>
    <property type="evidence" value="ECO:0007669"/>
    <property type="project" value="UniProtKB-EC"/>
</dbReference>
<evidence type="ECO:0000259" key="13">
    <source>
        <dbReference type="Pfam" id="PF00749"/>
    </source>
</evidence>
<evidence type="ECO:0000256" key="5">
    <source>
        <dbReference type="ARBA" id="ARBA00022598"/>
    </source>
</evidence>
<evidence type="ECO:0000256" key="11">
    <source>
        <dbReference type="ARBA" id="ARBA00048351"/>
    </source>
</evidence>
<evidence type="ECO:0000313" key="15">
    <source>
        <dbReference type="EMBL" id="TNJ27684.1"/>
    </source>
</evidence>
<evidence type="ECO:0000256" key="8">
    <source>
        <dbReference type="ARBA" id="ARBA00022917"/>
    </source>
</evidence>
<dbReference type="FunFam" id="3.40.50.620:FF:000037">
    <property type="entry name" value="Glutamine--tRNA ligase cytoplasmic"/>
    <property type="match status" value="1"/>
</dbReference>
<dbReference type="OrthoDB" id="10250478at2759"/>
<dbReference type="InterPro" id="IPR001412">
    <property type="entry name" value="aa-tRNA-synth_I_CS"/>
</dbReference>
<comment type="catalytic activity">
    <reaction evidence="11">
        <text>tRNA(Glu) + L-glutamate + ATP = L-glutamyl-tRNA(Glu) + AMP + diphosphate</text>
        <dbReference type="Rhea" id="RHEA:23540"/>
        <dbReference type="Rhea" id="RHEA-COMP:9663"/>
        <dbReference type="Rhea" id="RHEA-COMP:9680"/>
        <dbReference type="ChEBI" id="CHEBI:29985"/>
        <dbReference type="ChEBI" id="CHEBI:30616"/>
        <dbReference type="ChEBI" id="CHEBI:33019"/>
        <dbReference type="ChEBI" id="CHEBI:78442"/>
        <dbReference type="ChEBI" id="CHEBI:78520"/>
        <dbReference type="ChEBI" id="CHEBI:456215"/>
        <dbReference type="EC" id="6.1.1.17"/>
    </reaction>
</comment>
<protein>
    <recommendedName>
        <fullName evidence="3">glutamate--tRNA ligase</fullName>
        <ecNumber evidence="3">6.1.1.17</ecNumber>
    </recommendedName>
    <alternativeName>
        <fullName evidence="10">Glutamyl-tRNA synthetase</fullName>
    </alternativeName>
</protein>
<keyword evidence="16" id="KW-1185">Reference proteome</keyword>
<comment type="subcellular location">
    <subcellularLocation>
        <location evidence="1">Cytoplasm</location>
    </subcellularLocation>
</comment>
<dbReference type="PANTHER" id="PTHR43097:SF5">
    <property type="entry name" value="GLUTAMATE--TRNA LIGASE"/>
    <property type="match status" value="1"/>
</dbReference>
<dbReference type="InterPro" id="IPR020058">
    <property type="entry name" value="Glu/Gln-tRNA-synth_Ib_cat-dom"/>
</dbReference>
<organism evidence="15 16">
    <name type="scientific">Giardia muris</name>
    <dbReference type="NCBI Taxonomy" id="5742"/>
    <lineage>
        <taxon>Eukaryota</taxon>
        <taxon>Metamonada</taxon>
        <taxon>Diplomonadida</taxon>
        <taxon>Hexamitidae</taxon>
        <taxon>Giardiinae</taxon>
        <taxon>Giardia</taxon>
    </lineage>
</organism>
<keyword evidence="8 12" id="KW-0648">Protein biosynthesis</keyword>
<comment type="caution">
    <text evidence="15">The sequence shown here is derived from an EMBL/GenBank/DDBJ whole genome shotgun (WGS) entry which is preliminary data.</text>
</comment>
<evidence type="ECO:0000259" key="14">
    <source>
        <dbReference type="Pfam" id="PF03950"/>
    </source>
</evidence>
<dbReference type="InterPro" id="IPR011035">
    <property type="entry name" value="Ribosomal_bL25/Gln-tRNA_synth"/>
</dbReference>
<dbReference type="EMBL" id="VDLU01000003">
    <property type="protein sequence ID" value="TNJ27684.1"/>
    <property type="molecule type" value="Genomic_DNA"/>
</dbReference>
<dbReference type="InterPro" id="IPR014729">
    <property type="entry name" value="Rossmann-like_a/b/a_fold"/>
</dbReference>
<dbReference type="AlphaFoldDB" id="A0A4Z1SPC4"/>
<evidence type="ECO:0000256" key="1">
    <source>
        <dbReference type="ARBA" id="ARBA00004496"/>
    </source>
</evidence>
<dbReference type="SUPFAM" id="SSF50715">
    <property type="entry name" value="Ribosomal protein L25-like"/>
    <property type="match status" value="1"/>
</dbReference>
<keyword evidence="5 12" id="KW-0436">Ligase</keyword>
<accession>A0A4Z1SPC4</accession>
<evidence type="ECO:0000313" key="16">
    <source>
        <dbReference type="Proteomes" id="UP000315496"/>
    </source>
</evidence>
<evidence type="ECO:0000256" key="6">
    <source>
        <dbReference type="ARBA" id="ARBA00022741"/>
    </source>
</evidence>
<dbReference type="Pfam" id="PF03950">
    <property type="entry name" value="tRNA-synt_1c_C"/>
    <property type="match status" value="1"/>
</dbReference>
<dbReference type="Gene3D" id="3.40.50.620">
    <property type="entry name" value="HUPs"/>
    <property type="match status" value="1"/>
</dbReference>
<dbReference type="Proteomes" id="UP000315496">
    <property type="component" value="Chromosome 3"/>
</dbReference>
<evidence type="ECO:0000256" key="2">
    <source>
        <dbReference type="ARBA" id="ARBA00008927"/>
    </source>
</evidence>
<dbReference type="PROSITE" id="PS00178">
    <property type="entry name" value="AA_TRNA_LIGASE_I"/>
    <property type="match status" value="1"/>
</dbReference>
<evidence type="ECO:0000256" key="4">
    <source>
        <dbReference type="ARBA" id="ARBA00022490"/>
    </source>
</evidence>
<dbReference type="PRINTS" id="PR00987">
    <property type="entry name" value="TRNASYNTHGLU"/>
</dbReference>
<dbReference type="GO" id="GO:0005524">
    <property type="term" value="F:ATP binding"/>
    <property type="evidence" value="ECO:0007669"/>
    <property type="project" value="UniProtKB-KW"/>
</dbReference>
<dbReference type="GO" id="GO:0005829">
    <property type="term" value="C:cytosol"/>
    <property type="evidence" value="ECO:0007669"/>
    <property type="project" value="TreeGrafter"/>
</dbReference>